<dbReference type="EMBL" id="FOPC01000016">
    <property type="protein sequence ID" value="SFH08203.1"/>
    <property type="molecule type" value="Genomic_DNA"/>
</dbReference>
<organism evidence="3 4">
    <name type="scientific">Algoriphagus hitonicola</name>
    <dbReference type="NCBI Taxonomy" id="435880"/>
    <lineage>
        <taxon>Bacteria</taxon>
        <taxon>Pseudomonadati</taxon>
        <taxon>Bacteroidota</taxon>
        <taxon>Cytophagia</taxon>
        <taxon>Cytophagales</taxon>
        <taxon>Cyclobacteriaceae</taxon>
        <taxon>Algoriphagus</taxon>
    </lineage>
</organism>
<dbReference type="CDD" id="cd03801">
    <property type="entry name" value="GT4_PimA-like"/>
    <property type="match status" value="1"/>
</dbReference>
<feature type="domain" description="Glycosyl transferase family 1" evidence="2">
    <location>
        <begin position="200"/>
        <end position="354"/>
    </location>
</feature>
<protein>
    <submittedName>
        <fullName evidence="3">Glycosyltransferase involved in cell wall bisynthesis</fullName>
    </submittedName>
</protein>
<evidence type="ECO:0000259" key="2">
    <source>
        <dbReference type="Pfam" id="PF00534"/>
    </source>
</evidence>
<sequence length="380" mass="43261">MGRFLVLTDVEHVFHDGAFYAYGPYIKEMNLWSKYYDSVFVLAPLSAAGVSPKPIDIKLEGNHIKFVTIPALNFSNPIATVRSFFSAFYIFFIIVLNFFKAEVIHFRCPSHTAFLGLLALIFFRNKKAIAKYAGNWDPASNQPLSYEIHRKLLNSVFLYPSLKVLVYGEFSHSSKNIIPFFTASYTESQTKSVEKSSLSNCIKLIYVGALFKEKRPETIIKVTKKLLNEGYQVQAVLCGDGPMKSKLEELIVNFELQANIQLLGNVTSEEVIRQFINSHFLIFISQSEGWPKVVAESMFWGCVPFTSKVSCVEQMVGDAGQRGFLIEGDDSQITEQIKFFTEHQEEFDKISKQGIIWSRYYTLERFDAALKKLNESIANN</sequence>
<keyword evidence="1" id="KW-0472">Membrane</keyword>
<dbReference type="AlphaFoldDB" id="A0A1I2X3T6"/>
<accession>A0A1I2X3T6</accession>
<reference evidence="4" key="1">
    <citation type="submission" date="2016-10" db="EMBL/GenBank/DDBJ databases">
        <authorList>
            <person name="Varghese N."/>
            <person name="Submissions S."/>
        </authorList>
    </citation>
    <scope>NUCLEOTIDE SEQUENCE [LARGE SCALE GENOMIC DNA]</scope>
    <source>
        <strain evidence="4">DSM 19315</strain>
    </source>
</reference>
<dbReference type="GO" id="GO:0016757">
    <property type="term" value="F:glycosyltransferase activity"/>
    <property type="evidence" value="ECO:0007669"/>
    <property type="project" value="InterPro"/>
</dbReference>
<evidence type="ECO:0000313" key="4">
    <source>
        <dbReference type="Proteomes" id="UP000199642"/>
    </source>
</evidence>
<keyword evidence="4" id="KW-1185">Reference proteome</keyword>
<proteinExistence type="predicted"/>
<dbReference type="STRING" id="435880.SAMN04487988_11626"/>
<dbReference type="Pfam" id="PF00534">
    <property type="entry name" value="Glycos_transf_1"/>
    <property type="match status" value="1"/>
</dbReference>
<feature type="transmembrane region" description="Helical" evidence="1">
    <location>
        <begin position="79"/>
        <end position="98"/>
    </location>
</feature>
<keyword evidence="1" id="KW-1133">Transmembrane helix</keyword>
<dbReference type="Gene3D" id="3.40.50.2000">
    <property type="entry name" value="Glycogen Phosphorylase B"/>
    <property type="match status" value="2"/>
</dbReference>
<keyword evidence="3" id="KW-0808">Transferase</keyword>
<evidence type="ECO:0000256" key="1">
    <source>
        <dbReference type="SAM" id="Phobius"/>
    </source>
</evidence>
<dbReference type="PANTHER" id="PTHR12526">
    <property type="entry name" value="GLYCOSYLTRANSFERASE"/>
    <property type="match status" value="1"/>
</dbReference>
<keyword evidence="1" id="KW-0812">Transmembrane</keyword>
<dbReference type="OrthoDB" id="1395864at2"/>
<gene>
    <name evidence="3" type="ORF">SAMN04487988_11626</name>
</gene>
<dbReference type="InterPro" id="IPR001296">
    <property type="entry name" value="Glyco_trans_1"/>
</dbReference>
<dbReference type="Proteomes" id="UP000199642">
    <property type="component" value="Unassembled WGS sequence"/>
</dbReference>
<name>A0A1I2X3T6_9BACT</name>
<dbReference type="RefSeq" id="WP_092793976.1">
    <property type="nucleotide sequence ID" value="NZ_FOPC01000016.1"/>
</dbReference>
<dbReference type="SUPFAM" id="SSF53756">
    <property type="entry name" value="UDP-Glycosyltransferase/glycogen phosphorylase"/>
    <property type="match status" value="1"/>
</dbReference>
<evidence type="ECO:0000313" key="3">
    <source>
        <dbReference type="EMBL" id="SFH08203.1"/>
    </source>
</evidence>